<proteinExistence type="predicted"/>
<name>A0A2K9EJC6_9RHOB</name>
<dbReference type="Pfam" id="PF02571">
    <property type="entry name" value="CbiJ"/>
    <property type="match status" value="1"/>
</dbReference>
<dbReference type="PANTHER" id="PTHR36925">
    <property type="entry name" value="COBALT-PRECORRIN-6A REDUCTASE"/>
    <property type="match status" value="1"/>
</dbReference>
<evidence type="ECO:0000313" key="5">
    <source>
        <dbReference type="Proteomes" id="UP000233742"/>
    </source>
</evidence>
<dbReference type="PROSITE" id="PS51014">
    <property type="entry name" value="COBK_CBIJ"/>
    <property type="match status" value="1"/>
</dbReference>
<dbReference type="GO" id="GO:0009236">
    <property type="term" value="P:cobalamin biosynthetic process"/>
    <property type="evidence" value="ECO:0007669"/>
    <property type="project" value="UniProtKB-UniPathway"/>
</dbReference>
<dbReference type="UniPathway" id="UPA00148"/>
<gene>
    <name evidence="4" type="ORF">CUV01_00685</name>
</gene>
<keyword evidence="3" id="KW-0560">Oxidoreductase</keyword>
<sequence>MSRILLLGGTSEASRTARLLADAGLDAVFSYAGRTSAPVDQPLPVRIGGFGGAQGLTAWLRDQRISHVIDATHPFAAQISRNAIAAAAAARLPILSLQRPPWQPVAGDQWSNVPDIAAAAAALPEQPASVFLAIGKQNLTAFCNLPHRWLLRLVDPPQGALPLPRATAVIARGPFTPQSDEALMRAHVITHVVAKNAGGEGARAKLTAANRLGLPVILIDRPALPPRKTVTTPEQVLDWLHHTPSTLRGV</sequence>
<organism evidence="4 5">
    <name type="scientific">Paracoccus tegillarcae</name>
    <dbReference type="NCBI Taxonomy" id="1529068"/>
    <lineage>
        <taxon>Bacteria</taxon>
        <taxon>Pseudomonadati</taxon>
        <taxon>Pseudomonadota</taxon>
        <taxon>Alphaproteobacteria</taxon>
        <taxon>Rhodobacterales</taxon>
        <taxon>Paracoccaceae</taxon>
        <taxon>Paracoccus</taxon>
    </lineage>
</organism>
<keyword evidence="5" id="KW-1185">Reference proteome</keyword>
<dbReference type="RefSeq" id="WP_101461755.1">
    <property type="nucleotide sequence ID" value="NZ_CP025408.1"/>
</dbReference>
<evidence type="ECO:0000256" key="2">
    <source>
        <dbReference type="ARBA" id="ARBA00022573"/>
    </source>
</evidence>
<dbReference type="NCBIfam" id="NF005968">
    <property type="entry name" value="PRK08057.1-2"/>
    <property type="match status" value="1"/>
</dbReference>
<dbReference type="InterPro" id="IPR003723">
    <property type="entry name" value="Precorrin-6x_reduct"/>
</dbReference>
<dbReference type="GO" id="GO:0016994">
    <property type="term" value="F:precorrin-6A reductase activity"/>
    <property type="evidence" value="ECO:0007669"/>
    <property type="project" value="InterPro"/>
</dbReference>
<dbReference type="NCBIfam" id="TIGR00715">
    <property type="entry name" value="precor6x_red"/>
    <property type="match status" value="1"/>
</dbReference>
<evidence type="ECO:0000256" key="1">
    <source>
        <dbReference type="ARBA" id="ARBA00004953"/>
    </source>
</evidence>
<dbReference type="KEGG" id="paro:CUV01_00685"/>
<keyword evidence="2" id="KW-0169">Cobalamin biosynthesis</keyword>
<dbReference type="PANTHER" id="PTHR36925:SF1">
    <property type="entry name" value="COBALT-PRECORRIN-6A REDUCTASE"/>
    <property type="match status" value="1"/>
</dbReference>
<reference evidence="4 5" key="1">
    <citation type="submission" date="2017-12" db="EMBL/GenBank/DDBJ databases">
        <authorList>
            <person name="Hurst M.R.H."/>
        </authorList>
    </citation>
    <scope>NUCLEOTIDE SEQUENCE [LARGE SCALE GENOMIC DNA]</scope>
    <source>
        <strain evidence="4 5">BM15</strain>
    </source>
</reference>
<comment type="pathway">
    <text evidence="1">Cofactor biosynthesis; adenosylcobalamin biosynthesis.</text>
</comment>
<evidence type="ECO:0000313" key="4">
    <source>
        <dbReference type="EMBL" id="AUH35103.1"/>
    </source>
</evidence>
<dbReference type="AlphaFoldDB" id="A0A2K9EJC6"/>
<protein>
    <submittedName>
        <fullName evidence="4">Cobalt-precorrin-6A reductase</fullName>
    </submittedName>
</protein>
<dbReference type="OrthoDB" id="5183775at2"/>
<dbReference type="EMBL" id="CP025408">
    <property type="protein sequence ID" value="AUH35103.1"/>
    <property type="molecule type" value="Genomic_DNA"/>
</dbReference>
<accession>A0A2K9EJC6</accession>
<dbReference type="Proteomes" id="UP000233742">
    <property type="component" value="Chromosome"/>
</dbReference>
<evidence type="ECO:0000256" key="3">
    <source>
        <dbReference type="ARBA" id="ARBA00023002"/>
    </source>
</evidence>